<feature type="domain" description="TonB-dependent receptor plug" evidence="7">
    <location>
        <begin position="176"/>
        <end position="287"/>
    </location>
</feature>
<evidence type="ECO:0000259" key="7">
    <source>
        <dbReference type="Pfam" id="PF07715"/>
    </source>
</evidence>
<dbReference type="Gene3D" id="2.60.40.1120">
    <property type="entry name" value="Carboxypeptidase-like, regulatory domain"/>
    <property type="match status" value="1"/>
</dbReference>
<gene>
    <name evidence="9" type="ORF">DXN05_24370</name>
</gene>
<dbReference type="Proteomes" id="UP000261284">
    <property type="component" value="Unassembled WGS sequence"/>
</dbReference>
<evidence type="ECO:0000259" key="8">
    <source>
        <dbReference type="Pfam" id="PF25183"/>
    </source>
</evidence>
<dbReference type="SUPFAM" id="SSF49452">
    <property type="entry name" value="Starch-binding domain-like"/>
    <property type="match status" value="1"/>
</dbReference>
<dbReference type="GO" id="GO:0009279">
    <property type="term" value="C:cell outer membrane"/>
    <property type="evidence" value="ECO:0007669"/>
    <property type="project" value="UniProtKB-SubCell"/>
</dbReference>
<dbReference type="InterPro" id="IPR037066">
    <property type="entry name" value="Plug_dom_sf"/>
</dbReference>
<dbReference type="InterPro" id="IPR013784">
    <property type="entry name" value="Carb-bd-like_fold"/>
</dbReference>
<dbReference type="EMBL" id="QTJU01000020">
    <property type="protein sequence ID" value="RFM25572.1"/>
    <property type="molecule type" value="Genomic_DNA"/>
</dbReference>
<evidence type="ECO:0000313" key="10">
    <source>
        <dbReference type="Proteomes" id="UP000261284"/>
    </source>
</evidence>
<keyword evidence="6" id="KW-0998">Cell outer membrane</keyword>
<dbReference type="PANTHER" id="PTHR30069:SF46">
    <property type="entry name" value="OAR PROTEIN"/>
    <property type="match status" value="1"/>
</dbReference>
<keyword evidence="10" id="KW-1185">Reference proteome</keyword>
<proteinExistence type="predicted"/>
<evidence type="ECO:0000256" key="1">
    <source>
        <dbReference type="ARBA" id="ARBA00004571"/>
    </source>
</evidence>
<dbReference type="GO" id="GO:0015344">
    <property type="term" value="F:siderophore uptake transmembrane transporter activity"/>
    <property type="evidence" value="ECO:0007669"/>
    <property type="project" value="TreeGrafter"/>
</dbReference>
<protein>
    <submittedName>
        <fullName evidence="9">Uncharacterized protein</fullName>
    </submittedName>
</protein>
<dbReference type="GO" id="GO:0030246">
    <property type="term" value="F:carbohydrate binding"/>
    <property type="evidence" value="ECO:0007669"/>
    <property type="project" value="InterPro"/>
</dbReference>
<dbReference type="Pfam" id="PF07715">
    <property type="entry name" value="Plug"/>
    <property type="match status" value="1"/>
</dbReference>
<dbReference type="InterPro" id="IPR036942">
    <property type="entry name" value="Beta-barrel_TonB_sf"/>
</dbReference>
<comment type="caution">
    <text evidence="9">The sequence shown here is derived from an EMBL/GenBank/DDBJ whole genome shotgun (WGS) entry which is preliminary data.</text>
</comment>
<dbReference type="Gene3D" id="2.40.170.20">
    <property type="entry name" value="TonB-dependent receptor, beta-barrel domain"/>
    <property type="match status" value="1"/>
</dbReference>
<keyword evidence="2" id="KW-0813">Transport</keyword>
<dbReference type="InterPro" id="IPR057601">
    <property type="entry name" value="Oar-like_b-barrel"/>
</dbReference>
<name>A0A3E1NCI7_9BACT</name>
<feature type="domain" description="TonB-dependent transporter Oar-like beta-barrel" evidence="8">
    <location>
        <begin position="291"/>
        <end position="380"/>
    </location>
</feature>
<keyword evidence="3" id="KW-1134">Transmembrane beta strand</keyword>
<dbReference type="InterPro" id="IPR012910">
    <property type="entry name" value="Plug_dom"/>
</dbReference>
<comment type="subcellular location">
    <subcellularLocation>
        <location evidence="1">Cell outer membrane</location>
        <topology evidence="1">Multi-pass membrane protein</topology>
    </subcellularLocation>
</comment>
<evidence type="ECO:0000256" key="5">
    <source>
        <dbReference type="ARBA" id="ARBA00023136"/>
    </source>
</evidence>
<evidence type="ECO:0000256" key="3">
    <source>
        <dbReference type="ARBA" id="ARBA00022452"/>
    </source>
</evidence>
<dbReference type="GO" id="GO:0044718">
    <property type="term" value="P:siderophore transmembrane transport"/>
    <property type="evidence" value="ECO:0007669"/>
    <property type="project" value="TreeGrafter"/>
</dbReference>
<keyword evidence="5" id="KW-0472">Membrane</keyword>
<reference evidence="9 10" key="1">
    <citation type="submission" date="2018-08" db="EMBL/GenBank/DDBJ databases">
        <title>Chitinophagaceae sp. K23C18032701, a novel bacterium isolated from forest soil.</title>
        <authorList>
            <person name="Wang C."/>
        </authorList>
    </citation>
    <scope>NUCLEOTIDE SEQUENCE [LARGE SCALE GENOMIC DNA]</scope>
    <source>
        <strain evidence="9 10">K23C18032701</strain>
    </source>
</reference>
<evidence type="ECO:0000256" key="6">
    <source>
        <dbReference type="ARBA" id="ARBA00023237"/>
    </source>
</evidence>
<keyword evidence="4" id="KW-0812">Transmembrane</keyword>
<sequence length="1129" mass="123493">MTILKISDLCKSYAANNILLTFRCVRERLILFLCRLKTTHTFMLSKRILQILSLVLLLPAFALAQVTTSSITGNVKISDGKGLEGASITATHLPSGTVYHTSSRKDGVFNIANMKVGGPYTVAITYVGLTTQTYNDISLELGVATKLTPVLESSSQNLTEVTVASTRRNTIGKDRSGPSTQFSAQQLQALPTISRNVNDFARLVPQAQARNSTSDGSTMGISFAGQSNKYNQFTIDGVNSTDIFGLAASGTNGGQAGINPIPFDAIEQLQVVLAPYDVTQGGFTGGGLNAVTRSGSNTTHGSIYGFNQNQNFVGKSADTRAKYGKFHDWTYGARLGGAIIKNKLFYFVNYEGERRSNPIDLQPGSPSSNVRPGTMDSLTAFLKDGSKHNGWSYDPGAYNGINKTRQSDAIFGRIDWNIDSRNKLTIRHSYTKGKSYIISDGANAMQFFNNGYYFASTNNSTVAELNSNISSRLSNVLRATYTATRDKRETPGDAFPYVKIKDGSLTYAFGTENSSTANSLNQDIFTITDNLNIYAGKHTVTVGTNNEFYNTKNVFVQNLYGNYSYNSLSDFYNNAAPNAYQRYYPTVAGTDGSATIHAAQFGVYAQDVWQAADNFKLTVGVRADIPTFFNKPGDNTAFNSSAIATSNGVATNKVLSAKIMLAPRAGFNWDIKGDKTTILRGGVGLFTGRVPLVWISNQYGGTGILLNKYTATSTDLANIRFDPNNPSTGAGSKVNEIDVTARNFKYPQTVRANLAIDQKLPYGFIGTIEGIYTKTLNDIAYRDLNLAPSTITSTLGNTTRPFYGSKIDPVNYSNVLMLTNTSKGYAYNVTFQLQRPFAGGWTASAAYTLGHSYGLNDGTSSTAISNFRFAYNINGLNSLDQARNNYDQGSAIKAYITKKFTYGKFYTNLGLVYNGYTGQTLSYVYFGDINGDDGTTATSVNTSNSADLMYLPTSAADFAPLYTTNSAGKVTGIKYTPEQQYANFQAYMNSTKYTREHQGKNTERNGARLPWENHFDFKLVQGFNFIKGHNIELSCDIFNVGALLSKSWGHSYYASNQEAQPLNVAAPTKAANFTGGPVPVEQQYTTFDPTHPKVTFDQAFGLNKYTQKPWTYSDFLSRWNMQIGLRYSF</sequence>
<evidence type="ECO:0000313" key="9">
    <source>
        <dbReference type="EMBL" id="RFM25572.1"/>
    </source>
</evidence>
<dbReference type="Pfam" id="PF25183">
    <property type="entry name" value="OMP_b-brl_4"/>
    <property type="match status" value="2"/>
</dbReference>
<dbReference type="AlphaFoldDB" id="A0A3E1NCI7"/>
<dbReference type="Gene3D" id="2.170.130.10">
    <property type="entry name" value="TonB-dependent receptor, plug domain"/>
    <property type="match status" value="1"/>
</dbReference>
<dbReference type="PANTHER" id="PTHR30069">
    <property type="entry name" value="TONB-DEPENDENT OUTER MEMBRANE RECEPTOR"/>
    <property type="match status" value="1"/>
</dbReference>
<evidence type="ECO:0000256" key="2">
    <source>
        <dbReference type="ARBA" id="ARBA00022448"/>
    </source>
</evidence>
<dbReference type="SUPFAM" id="SSF56935">
    <property type="entry name" value="Porins"/>
    <property type="match status" value="1"/>
</dbReference>
<dbReference type="Pfam" id="PF13620">
    <property type="entry name" value="CarboxypepD_reg"/>
    <property type="match status" value="1"/>
</dbReference>
<accession>A0A3E1NCI7</accession>
<evidence type="ECO:0000256" key="4">
    <source>
        <dbReference type="ARBA" id="ARBA00022692"/>
    </source>
</evidence>
<organism evidence="9 10">
    <name type="scientific">Deminuibacter soli</name>
    <dbReference type="NCBI Taxonomy" id="2291815"/>
    <lineage>
        <taxon>Bacteria</taxon>
        <taxon>Pseudomonadati</taxon>
        <taxon>Bacteroidota</taxon>
        <taxon>Chitinophagia</taxon>
        <taxon>Chitinophagales</taxon>
        <taxon>Chitinophagaceae</taxon>
        <taxon>Deminuibacter</taxon>
    </lineage>
</organism>
<dbReference type="InterPro" id="IPR039426">
    <property type="entry name" value="TonB-dep_rcpt-like"/>
</dbReference>
<feature type="domain" description="TonB-dependent transporter Oar-like beta-barrel" evidence="8">
    <location>
        <begin position="402"/>
        <end position="1040"/>
    </location>
</feature>